<dbReference type="Proteomes" id="UP001281147">
    <property type="component" value="Unassembled WGS sequence"/>
</dbReference>
<reference evidence="1" key="1">
    <citation type="submission" date="2023-07" db="EMBL/GenBank/DDBJ databases">
        <title>Black Yeasts Isolated from many extreme environments.</title>
        <authorList>
            <person name="Coleine C."/>
            <person name="Stajich J.E."/>
            <person name="Selbmann L."/>
        </authorList>
    </citation>
    <scope>NUCLEOTIDE SEQUENCE</scope>
    <source>
        <strain evidence="1">CCFEE 5714</strain>
    </source>
</reference>
<sequence>MASRSDGRQGPFMSASWNQQYWYDPRSDRLVFQDGRTMQRPDNVPRSQLTNNSSPRTAAPTEYQYSGSPRAPASSYNVPTSQDVTAADTSRSAVATQQASRAPGQLSASALLHVPGPQSRRHITGQTQPSSSYPRTASASTLEEDAAELAIEDLRRQAQPTTYQPPPQYSQEFSEGSQQPAQQAAQRPQSSPYPHQPQTQVMEKDDARFVEVYDEANRVRTRYQTAPPEAITDPNLVASGIRAYRMLMPADLDEEEKLFTTFRVRDQPRKFFTIGKVFMVLWVEPAGESKGVVTGYQTGISRGRYGESVYSKVRHFVVIREGHTYCSALAITTYGKQGVGKFGVKKSEHAIIHTSKSPPQPVDAEAPVRGEQGMRPEPIRINVDDKENRLDPLSRIDFGKVHTIQHNIKVSSYGHVNPKSKDALILQFGNVWNATPSPTTAMTHNSAATPSSYTGYSGSRAPAALRREEDSSGGPDHQANRFRVDASSGGEQQRTARPKTSEAVENSAPGRQAGSRQVESPVNRQARQRQQFQAAVEKVMRSHKFSREEASQKVQRAWAAASQQRGGDNSDENGDEDEDEDEDGSIQGHNDTDVSDDDEETEEYEIAKNHSVKAIPGLLARVTNWWKEQPQDCGNTAVTQQQSPAPAKVTFSTDLKSPNRQEELAPEGLGPKESVSVHDISTSVPGFDAPPDATGHLINLFSKALLEDLIAGNDRAIVAPDTVYTCVFYIFSLLKTTRADSETERKASIFVKRRHITISNWLSSRLRGERPEERDGMSASDKIGMWNIDLISHNDLSPTESMKRTADVSNIGESDVLTFPEVARAQSFLQQGSEYIWLIRRLQLDLATSSNIDLLTSVREIFLESIITPEKDQQDTVVDQQDYSVSIELNWSPHRFLMEQLGSVLDLGSTVELVGDEVAPLATTCRQYLDLVRPYIGCHILDVVQRAAESRYQKIEWLMEDTAVAMKCETSRTSISAHGKAVDIMQLMEILTWMGTACRASSRSDTLSRSEPRIVQVDFVKVSFEVNYSVSPLQGGSTPEQNSTCWHDMFRNAVIACGFPVARRQRGEEGLEVSTDMLVVLAQASKVVQYCDRLLLVGFNTILAPTRKDGTSVRWHFLVDKDRKRLSYNAGLEHSCLSSYEDAFPDDVRHFVGWSKEVEVIAGGCSSILRFNEANADVAGTLKAVYKNIDWSKSIFAQSALSISGGKVITLGTKIYRGNKDTPIYLQQPTYKEHVLEASKWVVVLSDTLRRQHWLLDGATTILHLCLHWLLGGDVDFAFPERAAAIRFPDSNSSTSDTCQTPAYRVLMDDDNRLLQFAEAKSLEDSVLQMWDKLRQICDRSELLSSEKDFELTLASRRLLGFDFRDLSGGRSWVEPSELQLEQGATDWMKLVHKLRAIHLFGDSFAQLIRPSNTKDHLHPACPIRVEMPRSLDYLGVAMIILQSIVERCRGHTRNSVHLAEDHYWTHPERCFAECECGKDHSNQWIALITWLHKEPHVNHGEMNRSRHHAIISQHRSGAIIIGHRCEKLAKSARKQSKNKVIVPITNHRSSDSGIDLSSAGSSSRAGAPERLRNSLARRLALP</sequence>
<evidence type="ECO:0000313" key="1">
    <source>
        <dbReference type="EMBL" id="KAK3719950.1"/>
    </source>
</evidence>
<protein>
    <submittedName>
        <fullName evidence="1">Uncharacterized protein</fullName>
    </submittedName>
</protein>
<organism evidence="1 2">
    <name type="scientific">Vermiconidia calcicola</name>
    <dbReference type="NCBI Taxonomy" id="1690605"/>
    <lineage>
        <taxon>Eukaryota</taxon>
        <taxon>Fungi</taxon>
        <taxon>Dikarya</taxon>
        <taxon>Ascomycota</taxon>
        <taxon>Pezizomycotina</taxon>
        <taxon>Dothideomycetes</taxon>
        <taxon>Dothideomycetidae</taxon>
        <taxon>Mycosphaerellales</taxon>
        <taxon>Extremaceae</taxon>
        <taxon>Vermiconidia</taxon>
    </lineage>
</organism>
<proteinExistence type="predicted"/>
<accession>A0ACC3NQW9</accession>
<dbReference type="EMBL" id="JAUTXU010000024">
    <property type="protein sequence ID" value="KAK3719950.1"/>
    <property type="molecule type" value="Genomic_DNA"/>
</dbReference>
<keyword evidence="2" id="KW-1185">Reference proteome</keyword>
<comment type="caution">
    <text evidence="1">The sequence shown here is derived from an EMBL/GenBank/DDBJ whole genome shotgun (WGS) entry which is preliminary data.</text>
</comment>
<gene>
    <name evidence="1" type="ORF">LTR37_004073</name>
</gene>
<name>A0ACC3NQW9_9PEZI</name>
<evidence type="ECO:0000313" key="2">
    <source>
        <dbReference type="Proteomes" id="UP001281147"/>
    </source>
</evidence>